<sequence length="104" mass="11647">MSIPFEVIKDAIGTVEIIQLVAKCLRDPNKSERIKQSCKLLGISVSESVHSSKRDGHPEKRDRQRLDASDTSDEPFRQQDAKGTIDDEDSDAKINEDDHEGNLV</sequence>
<name>A0A6A6FA16_9PEZI</name>
<organism evidence="2 3">
    <name type="scientific">Cercospora zeae-maydis SCOH1-5</name>
    <dbReference type="NCBI Taxonomy" id="717836"/>
    <lineage>
        <taxon>Eukaryota</taxon>
        <taxon>Fungi</taxon>
        <taxon>Dikarya</taxon>
        <taxon>Ascomycota</taxon>
        <taxon>Pezizomycotina</taxon>
        <taxon>Dothideomycetes</taxon>
        <taxon>Dothideomycetidae</taxon>
        <taxon>Mycosphaerellales</taxon>
        <taxon>Mycosphaerellaceae</taxon>
        <taxon>Cercospora</taxon>
    </lineage>
</organism>
<evidence type="ECO:0000313" key="3">
    <source>
        <dbReference type="Proteomes" id="UP000799539"/>
    </source>
</evidence>
<feature type="region of interest" description="Disordered" evidence="1">
    <location>
        <begin position="46"/>
        <end position="104"/>
    </location>
</feature>
<dbReference type="AlphaFoldDB" id="A0A6A6FA16"/>
<protein>
    <submittedName>
        <fullName evidence="2">Uncharacterized protein</fullName>
    </submittedName>
</protein>
<dbReference type="Proteomes" id="UP000799539">
    <property type="component" value="Unassembled WGS sequence"/>
</dbReference>
<evidence type="ECO:0000256" key="1">
    <source>
        <dbReference type="SAM" id="MobiDB-lite"/>
    </source>
</evidence>
<reference evidence="2" key="1">
    <citation type="journal article" date="2020" name="Stud. Mycol.">
        <title>101 Dothideomycetes genomes: a test case for predicting lifestyles and emergence of pathogens.</title>
        <authorList>
            <person name="Haridas S."/>
            <person name="Albert R."/>
            <person name="Binder M."/>
            <person name="Bloem J."/>
            <person name="Labutti K."/>
            <person name="Salamov A."/>
            <person name="Andreopoulos B."/>
            <person name="Baker S."/>
            <person name="Barry K."/>
            <person name="Bills G."/>
            <person name="Bluhm B."/>
            <person name="Cannon C."/>
            <person name="Castanera R."/>
            <person name="Culley D."/>
            <person name="Daum C."/>
            <person name="Ezra D."/>
            <person name="Gonzalez J."/>
            <person name="Henrissat B."/>
            <person name="Kuo A."/>
            <person name="Liang C."/>
            <person name="Lipzen A."/>
            <person name="Lutzoni F."/>
            <person name="Magnuson J."/>
            <person name="Mondo S."/>
            <person name="Nolan M."/>
            <person name="Ohm R."/>
            <person name="Pangilinan J."/>
            <person name="Park H.-J."/>
            <person name="Ramirez L."/>
            <person name="Alfaro M."/>
            <person name="Sun H."/>
            <person name="Tritt A."/>
            <person name="Yoshinaga Y."/>
            <person name="Zwiers L.-H."/>
            <person name="Turgeon B."/>
            <person name="Goodwin S."/>
            <person name="Spatafora J."/>
            <person name="Crous P."/>
            <person name="Grigoriev I."/>
        </authorList>
    </citation>
    <scope>NUCLEOTIDE SEQUENCE</scope>
    <source>
        <strain evidence="2">SCOH1-5</strain>
    </source>
</reference>
<gene>
    <name evidence="2" type="ORF">CERZMDRAFT_99656</name>
</gene>
<keyword evidence="3" id="KW-1185">Reference proteome</keyword>
<accession>A0A6A6FA16</accession>
<feature type="compositionally biased region" description="Basic and acidic residues" evidence="1">
    <location>
        <begin position="50"/>
        <end position="96"/>
    </location>
</feature>
<proteinExistence type="predicted"/>
<dbReference type="EMBL" id="ML992682">
    <property type="protein sequence ID" value="KAF2210242.1"/>
    <property type="molecule type" value="Genomic_DNA"/>
</dbReference>
<evidence type="ECO:0000313" key="2">
    <source>
        <dbReference type="EMBL" id="KAF2210242.1"/>
    </source>
</evidence>